<feature type="transmembrane region" description="Helical" evidence="6">
    <location>
        <begin position="719"/>
        <end position="742"/>
    </location>
</feature>
<feature type="transmembrane region" description="Helical" evidence="6">
    <location>
        <begin position="12"/>
        <end position="34"/>
    </location>
</feature>
<dbReference type="GO" id="GO:0015920">
    <property type="term" value="P:lipopolysaccharide transport"/>
    <property type="evidence" value="ECO:0007669"/>
    <property type="project" value="TreeGrafter"/>
</dbReference>
<dbReference type="NCBIfam" id="TIGR04408">
    <property type="entry name" value="LptG_lptG"/>
    <property type="match status" value="1"/>
</dbReference>
<reference evidence="7" key="1">
    <citation type="submission" date="2018-05" db="EMBL/GenBank/DDBJ databases">
        <authorList>
            <person name="Lanie J.A."/>
            <person name="Ng W.-L."/>
            <person name="Kazmierczak K.M."/>
            <person name="Andrzejewski T.M."/>
            <person name="Davidsen T.M."/>
            <person name="Wayne K.J."/>
            <person name="Tettelin H."/>
            <person name="Glass J.I."/>
            <person name="Rusch D."/>
            <person name="Podicherti R."/>
            <person name="Tsui H.-C.T."/>
            <person name="Winkler M.E."/>
        </authorList>
    </citation>
    <scope>NUCLEOTIDE SEQUENCE</scope>
</reference>
<feature type="transmembrane region" description="Helical" evidence="6">
    <location>
        <begin position="54"/>
        <end position="83"/>
    </location>
</feature>
<dbReference type="GO" id="GO:0055085">
    <property type="term" value="P:transmembrane transport"/>
    <property type="evidence" value="ECO:0007669"/>
    <property type="project" value="InterPro"/>
</dbReference>
<dbReference type="PANTHER" id="PTHR33529:SF6">
    <property type="entry name" value="YJGP_YJGQ FAMILY PERMEASE"/>
    <property type="match status" value="1"/>
</dbReference>
<feature type="transmembrane region" description="Helical" evidence="6">
    <location>
        <begin position="347"/>
        <end position="366"/>
    </location>
</feature>
<feature type="transmembrane region" description="Helical" evidence="6">
    <location>
        <begin position="516"/>
        <end position="534"/>
    </location>
</feature>
<gene>
    <name evidence="7" type="ORF">METZ01_LOCUS129080</name>
</gene>
<keyword evidence="5 6" id="KW-0472">Membrane</keyword>
<evidence type="ECO:0000256" key="3">
    <source>
        <dbReference type="ARBA" id="ARBA00022692"/>
    </source>
</evidence>
<dbReference type="InterPro" id="IPR030922">
    <property type="entry name" value="LptF"/>
</dbReference>
<feature type="transmembrane region" description="Helical" evidence="6">
    <location>
        <begin position="476"/>
        <end position="496"/>
    </location>
</feature>
<dbReference type="InterPro" id="IPR005495">
    <property type="entry name" value="LptG/LptF_permease"/>
</dbReference>
<dbReference type="NCBIfam" id="TIGR04407">
    <property type="entry name" value="LptF_YjgP"/>
    <property type="match status" value="1"/>
</dbReference>
<proteinExistence type="predicted"/>
<dbReference type="AlphaFoldDB" id="A0A381YGI0"/>
<dbReference type="PANTHER" id="PTHR33529">
    <property type="entry name" value="SLR0882 PROTEIN-RELATED"/>
    <property type="match status" value="1"/>
</dbReference>
<comment type="subcellular location">
    <subcellularLocation>
        <location evidence="1">Cell membrane</location>
        <topology evidence="1">Multi-pass membrane protein</topology>
    </subcellularLocation>
</comment>
<evidence type="ECO:0000256" key="6">
    <source>
        <dbReference type="SAM" id="Phobius"/>
    </source>
</evidence>
<feature type="transmembrane region" description="Helical" evidence="6">
    <location>
        <begin position="748"/>
        <end position="770"/>
    </location>
</feature>
<feature type="transmembrane region" description="Helical" evidence="6">
    <location>
        <begin position="693"/>
        <end position="712"/>
    </location>
</feature>
<dbReference type="GO" id="GO:0043190">
    <property type="term" value="C:ATP-binding cassette (ABC) transporter complex"/>
    <property type="evidence" value="ECO:0007669"/>
    <property type="project" value="InterPro"/>
</dbReference>
<keyword evidence="4 6" id="KW-1133">Transmembrane helix</keyword>
<feature type="transmembrane region" description="Helical" evidence="6">
    <location>
        <begin position="289"/>
        <end position="308"/>
    </location>
</feature>
<name>A0A381YGI0_9ZZZZ</name>
<dbReference type="InterPro" id="IPR030923">
    <property type="entry name" value="LptG"/>
</dbReference>
<dbReference type="Pfam" id="PF03739">
    <property type="entry name" value="LptF_LptG"/>
    <property type="match status" value="2"/>
</dbReference>
<evidence type="ECO:0008006" key="8">
    <source>
        <dbReference type="Google" id="ProtNLM"/>
    </source>
</evidence>
<evidence type="ECO:0000256" key="4">
    <source>
        <dbReference type="ARBA" id="ARBA00022989"/>
    </source>
</evidence>
<evidence type="ECO:0000256" key="5">
    <source>
        <dbReference type="ARBA" id="ARBA00023136"/>
    </source>
</evidence>
<sequence>MVSSVFKILDRYILREIVPPFLLGLLVFTFILLIPPLMDVAESLIAKGVGGWTILRLMMTLLPQALGITLPMSLLIGLLIAFGRLSGDREAVAIQACGISPRRLLRPVLFMAGITAVITNYVLVSALPDANQTFREITYSVIASRTQDEVKPRVFYEDFPNIILYIRDASVDGQVWHDVFLADTRNPARPEIFVASQGRMLLNKEQRQVSIMLTSGARHEVAPDMPEEYEIHEFERMVMALDPETVFPEIGPERGYPELTISELKVESERLRDAGESPHRPIMEIHKKFSIPFACFVFAFIGLGLGVSHRKDGRLASFVLAIGVIFSYYVVMYIGEALAKGGQVSPHLAMWLPNILLGIPGVLLLYGRQTNTERLGSLRLALFLKRILASFARPLLKLRGKRSTHAPRRFELLTFKLNLLDRYITRHYLGVVGLSFFGLIGIFYVATFIDLSDKLFKGQTSSGALLEYFWFATPQYVYYVLPISVLIATLVTIGLLTKSSELTVMKACGISTYRTAAPLILCGVIGSALLFGIGETILGSANQRAEAIRHVIRGGSPQTFDVLNRKWFVAPDGSIYHYAYLDPDLKEIHGLSKYEFGSQQWALAKRTFINRASFNGDWEGTSIWVRQFDNEFNLMPYTTTEQGRLSLEPPEFFVTEQPDAERMSYRELERYIAELRTSGFNVVQLTVDMQRKLSFPFVTVVMTLIAVPFGVLGGKRGAMYGVGVGLILAIVYWVTISIFGAIGSAGLLTPVLAAWAPNILFCAGAGYLLLSVRT</sequence>
<dbReference type="EMBL" id="UINC01018200">
    <property type="protein sequence ID" value="SVA76226.1"/>
    <property type="molecule type" value="Genomic_DNA"/>
</dbReference>
<evidence type="ECO:0000256" key="2">
    <source>
        <dbReference type="ARBA" id="ARBA00022475"/>
    </source>
</evidence>
<keyword evidence="2" id="KW-1003">Cell membrane</keyword>
<evidence type="ECO:0000256" key="1">
    <source>
        <dbReference type="ARBA" id="ARBA00004651"/>
    </source>
</evidence>
<feature type="transmembrane region" description="Helical" evidence="6">
    <location>
        <begin position="315"/>
        <end position="335"/>
    </location>
</feature>
<evidence type="ECO:0000313" key="7">
    <source>
        <dbReference type="EMBL" id="SVA76226.1"/>
    </source>
</evidence>
<protein>
    <recommendedName>
        <fullName evidence="8">Lipopolysaccharide export system permease protein LptF</fullName>
    </recommendedName>
</protein>
<feature type="transmembrane region" description="Helical" evidence="6">
    <location>
        <begin position="428"/>
        <end position="449"/>
    </location>
</feature>
<organism evidence="7">
    <name type="scientific">marine metagenome</name>
    <dbReference type="NCBI Taxonomy" id="408172"/>
    <lineage>
        <taxon>unclassified sequences</taxon>
        <taxon>metagenomes</taxon>
        <taxon>ecological metagenomes</taxon>
    </lineage>
</organism>
<keyword evidence="3 6" id="KW-0812">Transmembrane</keyword>
<accession>A0A381YGI0</accession>
<feature type="transmembrane region" description="Helical" evidence="6">
    <location>
        <begin position="104"/>
        <end position="124"/>
    </location>
</feature>